<evidence type="ECO:0000313" key="6">
    <source>
        <dbReference type="EMBL" id="NIJ08505.1"/>
    </source>
</evidence>
<dbReference type="InterPro" id="IPR036188">
    <property type="entry name" value="FAD/NAD-bd_sf"/>
</dbReference>
<dbReference type="InterPro" id="IPR001613">
    <property type="entry name" value="Flavin_amine_oxidase"/>
</dbReference>
<accession>A0ABX0TVV7</accession>
<dbReference type="Gene3D" id="3.50.50.60">
    <property type="entry name" value="FAD/NAD(P)-binding domain"/>
    <property type="match status" value="1"/>
</dbReference>
<feature type="domain" description="Amine oxidase" evidence="5">
    <location>
        <begin position="42"/>
        <end position="475"/>
    </location>
</feature>
<dbReference type="PROSITE" id="PS51318">
    <property type="entry name" value="TAT"/>
    <property type="match status" value="1"/>
</dbReference>
<dbReference type="Pfam" id="PF01593">
    <property type="entry name" value="Amino_oxidase"/>
    <property type="match status" value="1"/>
</dbReference>
<dbReference type="InterPro" id="IPR050703">
    <property type="entry name" value="Flavin_MAO"/>
</dbReference>
<protein>
    <submittedName>
        <fullName evidence="6">Monoamine oxidase</fullName>
        <ecNumber evidence="6">1.4.3.4</ecNumber>
    </submittedName>
</protein>
<dbReference type="Gene3D" id="1.10.405.10">
    <property type="entry name" value="Guanine Nucleotide Dissociation Inhibitor, domain 1"/>
    <property type="match status" value="1"/>
</dbReference>
<evidence type="ECO:0000259" key="5">
    <source>
        <dbReference type="Pfam" id="PF01593"/>
    </source>
</evidence>
<dbReference type="PANTHER" id="PTHR43563:SF14">
    <property type="entry name" value="AMINE OXIDASE"/>
    <property type="match status" value="1"/>
</dbReference>
<dbReference type="SUPFAM" id="SSF51905">
    <property type="entry name" value="FAD/NAD(P)-binding domain"/>
    <property type="match status" value="1"/>
</dbReference>
<gene>
    <name evidence="6" type="ORF">FHS31_002122</name>
</gene>
<comment type="caution">
    <text evidence="6">The sequence shown here is derived from an EMBL/GenBank/DDBJ whole genome shotgun (WGS) entry which is preliminary data.</text>
</comment>
<dbReference type="EMBL" id="JAAOZC010000004">
    <property type="protein sequence ID" value="NIJ08505.1"/>
    <property type="molecule type" value="Genomic_DNA"/>
</dbReference>
<evidence type="ECO:0000256" key="2">
    <source>
        <dbReference type="ARBA" id="ARBA00005995"/>
    </source>
</evidence>
<keyword evidence="4" id="KW-0732">Signal</keyword>
<proteinExistence type="inferred from homology"/>
<keyword evidence="3 6" id="KW-0560">Oxidoreductase</keyword>
<dbReference type="RefSeq" id="WP_167073319.1">
    <property type="nucleotide sequence ID" value="NZ_JAAOZC010000004.1"/>
</dbReference>
<dbReference type="InterPro" id="IPR006311">
    <property type="entry name" value="TAT_signal"/>
</dbReference>
<feature type="signal peptide" evidence="4">
    <location>
        <begin position="1"/>
        <end position="26"/>
    </location>
</feature>
<reference evidence="6 7" key="1">
    <citation type="submission" date="2020-03" db="EMBL/GenBank/DDBJ databases">
        <title>Genomic Encyclopedia of Type Strains, Phase III (KMG-III): the genomes of soil and plant-associated and newly described type strains.</title>
        <authorList>
            <person name="Whitman W."/>
        </authorList>
    </citation>
    <scope>NUCLEOTIDE SEQUENCE [LARGE SCALE GENOMIC DNA]</scope>
    <source>
        <strain evidence="6 7">CECT 8804</strain>
    </source>
</reference>
<evidence type="ECO:0000256" key="1">
    <source>
        <dbReference type="ARBA" id="ARBA00001974"/>
    </source>
</evidence>
<keyword evidence="7" id="KW-1185">Reference proteome</keyword>
<dbReference type="PANTHER" id="PTHR43563">
    <property type="entry name" value="AMINE OXIDASE"/>
    <property type="match status" value="1"/>
</dbReference>
<dbReference type="GO" id="GO:0097621">
    <property type="term" value="F:monoamine oxidase activity"/>
    <property type="evidence" value="ECO:0007669"/>
    <property type="project" value="UniProtKB-EC"/>
</dbReference>
<evidence type="ECO:0000256" key="4">
    <source>
        <dbReference type="SAM" id="SignalP"/>
    </source>
</evidence>
<organism evidence="6 7">
    <name type="scientific">Sphingomonas vulcanisoli</name>
    <dbReference type="NCBI Taxonomy" id="1658060"/>
    <lineage>
        <taxon>Bacteria</taxon>
        <taxon>Pseudomonadati</taxon>
        <taxon>Pseudomonadota</taxon>
        <taxon>Alphaproteobacteria</taxon>
        <taxon>Sphingomonadales</taxon>
        <taxon>Sphingomonadaceae</taxon>
        <taxon>Sphingomonas</taxon>
    </lineage>
</organism>
<comment type="similarity">
    <text evidence="2">Belongs to the flavin monoamine oxidase family.</text>
</comment>
<dbReference type="Gene3D" id="3.90.660.10">
    <property type="match status" value="1"/>
</dbReference>
<comment type="cofactor">
    <cofactor evidence="1">
        <name>FAD</name>
        <dbReference type="ChEBI" id="CHEBI:57692"/>
    </cofactor>
</comment>
<evidence type="ECO:0000313" key="7">
    <source>
        <dbReference type="Proteomes" id="UP000727456"/>
    </source>
</evidence>
<sequence length="477" mass="50213">MILTRRSFTLGAAALGAATAAGGVRAAPAGGMLDTIILGAGMAGLNTAWLLEQQGQKVMVLEARQRVGGRVFTLLDQPGTPEMGFNAMAAGYGRGIDAAKRAGVELYDVAPRYRAAGGMALVLDGKPLTREQWAASPLNPFPAPFKTAMPWEIVNKIVAAKTPLADWTEWTDPKNAALDVSLRDFLKSQGLSDPAITLAYDTAPYYGTSAFDVSALMLEFNDGFIKTQALAGPQSLAVKGGNSRLPMAMAKLLKGDLLLGKEAVGIVSEADAASVRCADGSTYRAKRIVCALPFAVMRRIKFAPGLSGVQAQAVATLGTQPLSAAFFTIKSRYWDVDTLNPSMWTDGFAGTVQAQLFGTTDSEVTGLMVQGRGTLARYWDRLGKPAALELITHSIEAARPAAKGQISPVTLHSWESEQFSAGAWAVFGPGQVHTLAPTMAAPAGRIHFCGEHTATGARGLEGALESSERVAIEVLSA</sequence>
<evidence type="ECO:0000256" key="3">
    <source>
        <dbReference type="ARBA" id="ARBA00023002"/>
    </source>
</evidence>
<dbReference type="EC" id="1.4.3.4" evidence="6"/>
<dbReference type="PRINTS" id="PR00757">
    <property type="entry name" value="AMINEOXDASEF"/>
</dbReference>
<dbReference type="InterPro" id="IPR002937">
    <property type="entry name" value="Amino_oxidase"/>
</dbReference>
<name>A0ABX0TVV7_9SPHN</name>
<dbReference type="Proteomes" id="UP000727456">
    <property type="component" value="Unassembled WGS sequence"/>
</dbReference>
<feature type="chain" id="PRO_5046600084" evidence="4">
    <location>
        <begin position="27"/>
        <end position="477"/>
    </location>
</feature>